<name>I0BIN9_9BACL</name>
<sequence length="78" mass="8922">MIITSKEVSAELRKKRIAAGYSQEDMAGYLGVTQATISKYERGRIPDAATYKMWLWFCENPPIARFEINLDGRNNQHA</sequence>
<dbReference type="HOGENOM" id="CLU_2602697_0_0_9"/>
<dbReference type="PROSITE" id="PS50943">
    <property type="entry name" value="HTH_CROC1"/>
    <property type="match status" value="1"/>
</dbReference>
<organism evidence="2 3">
    <name type="scientific">Paenibacillus mucilaginosus K02</name>
    <dbReference type="NCBI Taxonomy" id="997761"/>
    <lineage>
        <taxon>Bacteria</taxon>
        <taxon>Bacillati</taxon>
        <taxon>Bacillota</taxon>
        <taxon>Bacilli</taxon>
        <taxon>Bacillales</taxon>
        <taxon>Paenibacillaceae</taxon>
        <taxon>Paenibacillus</taxon>
    </lineage>
</organism>
<dbReference type="InterPro" id="IPR010982">
    <property type="entry name" value="Lambda_DNA-bd_dom_sf"/>
</dbReference>
<dbReference type="OrthoDB" id="2381879at2"/>
<dbReference type="SMART" id="SM00530">
    <property type="entry name" value="HTH_XRE"/>
    <property type="match status" value="1"/>
</dbReference>
<evidence type="ECO:0000313" key="3">
    <source>
        <dbReference type="Proteomes" id="UP000007392"/>
    </source>
</evidence>
<reference evidence="2 3" key="1">
    <citation type="submission" date="2013-06" db="EMBL/GenBank/DDBJ databases">
        <title>Complete genome sequence of Paenibacillus mucilaginosus K02.</title>
        <authorList>
            <person name="Xiao B."/>
            <person name="Sun L."/>
            <person name="Xiao L."/>
            <person name="Lian B."/>
        </authorList>
    </citation>
    <scope>NUCLEOTIDE SEQUENCE [LARGE SCALE GENOMIC DNA]</scope>
    <source>
        <strain evidence="2 3">K02</strain>
    </source>
</reference>
<dbReference type="CDD" id="cd00093">
    <property type="entry name" value="HTH_XRE"/>
    <property type="match status" value="1"/>
</dbReference>
<proteinExistence type="predicted"/>
<evidence type="ECO:0000313" key="2">
    <source>
        <dbReference type="EMBL" id="AFH62236.1"/>
    </source>
</evidence>
<dbReference type="PATRIC" id="fig|997761.3.peg.3196"/>
<dbReference type="SUPFAM" id="SSF47413">
    <property type="entry name" value="lambda repressor-like DNA-binding domains"/>
    <property type="match status" value="1"/>
</dbReference>
<dbReference type="Gene3D" id="1.10.260.40">
    <property type="entry name" value="lambda repressor-like DNA-binding domains"/>
    <property type="match status" value="1"/>
</dbReference>
<dbReference type="AlphaFoldDB" id="I0BIN9"/>
<dbReference type="InterPro" id="IPR001387">
    <property type="entry name" value="Cro/C1-type_HTH"/>
</dbReference>
<dbReference type="Pfam" id="PF01381">
    <property type="entry name" value="HTH_3"/>
    <property type="match status" value="1"/>
</dbReference>
<feature type="domain" description="HTH cro/C1-type" evidence="1">
    <location>
        <begin position="12"/>
        <end position="50"/>
    </location>
</feature>
<dbReference type="Proteomes" id="UP000007392">
    <property type="component" value="Chromosome"/>
</dbReference>
<protein>
    <recommendedName>
        <fullName evidence="1">HTH cro/C1-type domain-containing protein</fullName>
    </recommendedName>
</protein>
<accession>I0BIN9</accession>
<evidence type="ECO:0000259" key="1">
    <source>
        <dbReference type="PROSITE" id="PS50943"/>
    </source>
</evidence>
<dbReference type="RefSeq" id="WP_014650854.1">
    <property type="nucleotide sequence ID" value="NC_017672.3"/>
</dbReference>
<dbReference type="EMBL" id="CP003422">
    <property type="protein sequence ID" value="AFH62236.1"/>
    <property type="molecule type" value="Genomic_DNA"/>
</dbReference>
<dbReference type="KEGG" id="pmw:B2K_16160"/>
<gene>
    <name evidence="2" type="ORF">B2K_16160</name>
</gene>
<dbReference type="GO" id="GO:0003677">
    <property type="term" value="F:DNA binding"/>
    <property type="evidence" value="ECO:0007669"/>
    <property type="project" value="InterPro"/>
</dbReference>